<evidence type="ECO:0000256" key="1">
    <source>
        <dbReference type="ARBA" id="ARBA00022980"/>
    </source>
</evidence>
<feature type="domain" description="Ribosomal protein eL8/eL30/eS12/Gadd45" evidence="3">
    <location>
        <begin position="6"/>
        <end position="89"/>
    </location>
</feature>
<reference evidence="5" key="1">
    <citation type="submission" date="2015-10" db="EMBL/GenBank/DDBJ databases">
        <authorList>
            <person name="Lehtovirta-Morley L.E."/>
            <person name="Vieille C."/>
        </authorList>
    </citation>
    <scope>NUCLEOTIDE SEQUENCE [LARGE SCALE GENOMIC DNA]</scope>
</reference>
<evidence type="ECO:0000313" key="5">
    <source>
        <dbReference type="Proteomes" id="UP000196239"/>
    </source>
</evidence>
<dbReference type="AlphaFoldDB" id="A0A128A144"/>
<dbReference type="GO" id="GO:1990904">
    <property type="term" value="C:ribonucleoprotein complex"/>
    <property type="evidence" value="ECO:0007669"/>
    <property type="project" value="UniProtKB-KW"/>
</dbReference>
<protein>
    <submittedName>
        <fullName evidence="4">Putative ribosomal protein L7Ae/L30e/S12e/Gadd45 family protein</fullName>
    </submittedName>
</protein>
<dbReference type="SUPFAM" id="SSF55315">
    <property type="entry name" value="L30e-like"/>
    <property type="match status" value="1"/>
</dbReference>
<dbReference type="InterPro" id="IPR039109">
    <property type="entry name" value="Ribosomal_eL30-like"/>
</dbReference>
<dbReference type="InterPro" id="IPR004038">
    <property type="entry name" value="Ribosomal_eL8/eL30/eS12/Gad45"/>
</dbReference>
<dbReference type="PANTHER" id="PTHR11449">
    <property type="entry name" value="RIBOSOMAL PROTEIN L30"/>
    <property type="match status" value="1"/>
</dbReference>
<dbReference type="KEGG" id="ndv:NDEV_0314"/>
<dbReference type="EMBL" id="LN890280">
    <property type="protein sequence ID" value="CUR51079.1"/>
    <property type="molecule type" value="Genomic_DNA"/>
</dbReference>
<evidence type="ECO:0000259" key="3">
    <source>
        <dbReference type="Pfam" id="PF01248"/>
    </source>
</evidence>
<accession>A0A128A144</accession>
<dbReference type="Proteomes" id="UP000196239">
    <property type="component" value="Chromosome 1"/>
</dbReference>
<dbReference type="Gene3D" id="3.30.1330.30">
    <property type="match status" value="1"/>
</dbReference>
<keyword evidence="5" id="KW-1185">Reference proteome</keyword>
<dbReference type="GO" id="GO:0003723">
    <property type="term" value="F:RNA binding"/>
    <property type="evidence" value="ECO:0007669"/>
    <property type="project" value="InterPro"/>
</dbReference>
<keyword evidence="2" id="KW-0687">Ribonucleoprotein</keyword>
<organism evidence="4 5">
    <name type="scientific">Nitrosotalea devaniterrae</name>
    <dbReference type="NCBI Taxonomy" id="1078905"/>
    <lineage>
        <taxon>Archaea</taxon>
        <taxon>Nitrososphaerota</taxon>
        <taxon>Nitrososphaeria</taxon>
        <taxon>Nitrosotaleales</taxon>
        <taxon>Nitrosotaleaceae</taxon>
        <taxon>Nitrosotalea</taxon>
    </lineage>
</organism>
<gene>
    <name evidence="4" type="ORF">NDEV_0314</name>
</gene>
<dbReference type="Pfam" id="PF01248">
    <property type="entry name" value="Ribosomal_L7Ae"/>
    <property type="match status" value="1"/>
</dbReference>
<keyword evidence="1 4" id="KW-0689">Ribosomal protein</keyword>
<name>A0A128A144_9ARCH</name>
<proteinExistence type="predicted"/>
<dbReference type="InterPro" id="IPR029064">
    <property type="entry name" value="Ribosomal_eL30-like_sf"/>
</dbReference>
<dbReference type="GO" id="GO:0005840">
    <property type="term" value="C:ribosome"/>
    <property type="evidence" value="ECO:0007669"/>
    <property type="project" value="UniProtKB-KW"/>
</dbReference>
<evidence type="ECO:0000313" key="4">
    <source>
        <dbReference type="EMBL" id="CUR51079.1"/>
    </source>
</evidence>
<evidence type="ECO:0000256" key="2">
    <source>
        <dbReference type="ARBA" id="ARBA00023274"/>
    </source>
</evidence>
<sequence length="105" mass="11555">MAKLLEKIIKDAIEDGKYSFGTKEAISTIKNSKVIVLSNSVQEKTLEKIQEVAKNSKVPTLHYNGSSVELGRLCGTQFRISALSLKALSDTNLKAITKELETETK</sequence>